<dbReference type="Proteomes" id="UP000351155">
    <property type="component" value="Unassembled WGS sequence"/>
</dbReference>
<evidence type="ECO:0000256" key="7">
    <source>
        <dbReference type="RuleBase" id="RU003788"/>
    </source>
</evidence>
<proteinExistence type="inferred from homology"/>
<dbReference type="GO" id="GO:0016998">
    <property type="term" value="P:cell wall macromolecule catabolic process"/>
    <property type="evidence" value="ECO:0007669"/>
    <property type="project" value="InterPro"/>
</dbReference>
<dbReference type="SUPFAM" id="SSF53955">
    <property type="entry name" value="Lysozyme-like"/>
    <property type="match status" value="1"/>
</dbReference>
<evidence type="ECO:0000256" key="3">
    <source>
        <dbReference type="ARBA" id="ARBA00022638"/>
    </source>
</evidence>
<dbReference type="Pfam" id="PF00959">
    <property type="entry name" value="Phage_lysozyme"/>
    <property type="match status" value="1"/>
</dbReference>
<dbReference type="GO" id="GO:0009253">
    <property type="term" value="P:peptidoglycan catabolic process"/>
    <property type="evidence" value="ECO:0007669"/>
    <property type="project" value="InterPro"/>
</dbReference>
<dbReference type="InterPro" id="IPR051018">
    <property type="entry name" value="Bacteriophage_GH24"/>
</dbReference>
<protein>
    <recommendedName>
        <fullName evidence="7">Lysozyme</fullName>
        <ecNumber evidence="7">3.2.1.17</ecNumber>
    </recommendedName>
</protein>
<keyword evidence="2 7" id="KW-0929">Antimicrobial</keyword>
<name>A0A484WVR6_9ENTR</name>
<dbReference type="EMBL" id="CAADIW010000005">
    <property type="protein sequence ID" value="VFS15009.1"/>
    <property type="molecule type" value="Genomic_DNA"/>
</dbReference>
<dbReference type="AlphaFoldDB" id="A0A484WVR6"/>
<keyword evidence="5" id="KW-1035">Host cytoplasm</keyword>
<dbReference type="HAMAP" id="MF_04110">
    <property type="entry name" value="ENDOLYSIN_T4"/>
    <property type="match status" value="1"/>
</dbReference>
<evidence type="ECO:0000256" key="2">
    <source>
        <dbReference type="ARBA" id="ARBA00022529"/>
    </source>
</evidence>
<keyword evidence="4 7" id="KW-0378">Hydrolase</keyword>
<dbReference type="InterPro" id="IPR034690">
    <property type="entry name" value="Endolysin_T4_type"/>
</dbReference>
<dbReference type="Gene3D" id="1.10.530.40">
    <property type="match status" value="1"/>
</dbReference>
<evidence type="ECO:0000256" key="6">
    <source>
        <dbReference type="ARBA" id="ARBA00023295"/>
    </source>
</evidence>
<dbReference type="PANTHER" id="PTHR38107:SF3">
    <property type="entry name" value="LYSOZYME RRRD-RELATED"/>
    <property type="match status" value="1"/>
</dbReference>
<dbReference type="InterPro" id="IPR023346">
    <property type="entry name" value="Lysozyme-like_dom_sf"/>
</dbReference>
<dbReference type="PANTHER" id="PTHR38107">
    <property type="match status" value="1"/>
</dbReference>
<dbReference type="InterPro" id="IPR033907">
    <property type="entry name" value="Endolysin_autolysin"/>
</dbReference>
<comment type="similarity">
    <text evidence="7">Belongs to the glycosyl hydrolase 24 family.</text>
</comment>
<evidence type="ECO:0000313" key="9">
    <source>
        <dbReference type="Proteomes" id="UP000351155"/>
    </source>
</evidence>
<keyword evidence="6 7" id="KW-0326">Glycosidase</keyword>
<dbReference type="GO" id="GO:0042742">
    <property type="term" value="P:defense response to bacterium"/>
    <property type="evidence" value="ECO:0007669"/>
    <property type="project" value="UniProtKB-KW"/>
</dbReference>
<evidence type="ECO:0000256" key="4">
    <source>
        <dbReference type="ARBA" id="ARBA00022801"/>
    </source>
</evidence>
<dbReference type="GO" id="GO:0003796">
    <property type="term" value="F:lysozyme activity"/>
    <property type="evidence" value="ECO:0007669"/>
    <property type="project" value="UniProtKB-EC"/>
</dbReference>
<dbReference type="InterPro" id="IPR023347">
    <property type="entry name" value="Lysozyme_dom_sf"/>
</dbReference>
<keyword evidence="3 7" id="KW-0081">Bacteriolytic enzyme</keyword>
<accession>A0A484WVR6</accession>
<dbReference type="InterPro" id="IPR002196">
    <property type="entry name" value="Glyco_hydro_24"/>
</dbReference>
<sequence length="145" mass="16103">MQISRRGLDFIRLEEGERLTGYRDSRGIPTIGVGHTGKVNTIPVSVGMTITPEQSESLLKDDLAWVENTLASCVTAELSQNQYDALCSLIFNIGANAFKNSTLLKLLNQGLFSAAADEFLKWRKAGGDPDILLPRRQRERAYFLT</sequence>
<dbReference type="EC" id="3.2.1.17" evidence="7"/>
<comment type="catalytic activity">
    <reaction evidence="1 7">
        <text>Hydrolysis of (1-&gt;4)-beta-linkages between N-acetylmuramic acid and N-acetyl-D-glucosamine residues in a peptidoglycan and between N-acetyl-D-glucosamine residues in chitodextrins.</text>
        <dbReference type="EC" id="3.2.1.17"/>
    </reaction>
</comment>
<reference evidence="8 9" key="1">
    <citation type="submission" date="2019-03" db="EMBL/GenBank/DDBJ databases">
        <authorList>
            <consortium name="Pathogen Informatics"/>
        </authorList>
    </citation>
    <scope>NUCLEOTIDE SEQUENCE [LARGE SCALE GENOMIC DNA]</scope>
    <source>
        <strain evidence="8 9">NCTC12126</strain>
    </source>
</reference>
<dbReference type="CDD" id="cd00737">
    <property type="entry name" value="lyz_endolysin_autolysin"/>
    <property type="match status" value="1"/>
</dbReference>
<organism evidence="8 9">
    <name type="scientific">Enterobacter cancerogenus</name>
    <dbReference type="NCBI Taxonomy" id="69218"/>
    <lineage>
        <taxon>Bacteria</taxon>
        <taxon>Pseudomonadati</taxon>
        <taxon>Pseudomonadota</taxon>
        <taxon>Gammaproteobacteria</taxon>
        <taxon>Enterobacterales</taxon>
        <taxon>Enterobacteriaceae</taxon>
        <taxon>Enterobacter</taxon>
        <taxon>Enterobacter cloacae complex</taxon>
    </lineage>
</organism>
<evidence type="ECO:0000313" key="8">
    <source>
        <dbReference type="EMBL" id="VFS15009.1"/>
    </source>
</evidence>
<gene>
    <name evidence="8" type="ORF">NCTC12126_01083</name>
</gene>
<evidence type="ECO:0000256" key="5">
    <source>
        <dbReference type="ARBA" id="ARBA00023200"/>
    </source>
</evidence>
<dbReference type="GO" id="GO:0031640">
    <property type="term" value="P:killing of cells of another organism"/>
    <property type="evidence" value="ECO:0007669"/>
    <property type="project" value="UniProtKB-KW"/>
</dbReference>
<evidence type="ECO:0000256" key="1">
    <source>
        <dbReference type="ARBA" id="ARBA00000632"/>
    </source>
</evidence>